<dbReference type="RefSeq" id="WP_177176804.1">
    <property type="nucleotide sequence ID" value="NZ_FOFG01000006.1"/>
</dbReference>
<gene>
    <name evidence="1" type="ORF">SAMN05216548_10698</name>
</gene>
<proteinExistence type="predicted"/>
<organism evidence="1 2">
    <name type="scientific">Faunimonas pinastri</name>
    <dbReference type="NCBI Taxonomy" id="1855383"/>
    <lineage>
        <taxon>Bacteria</taxon>
        <taxon>Pseudomonadati</taxon>
        <taxon>Pseudomonadota</taxon>
        <taxon>Alphaproteobacteria</taxon>
        <taxon>Hyphomicrobiales</taxon>
        <taxon>Afifellaceae</taxon>
        <taxon>Faunimonas</taxon>
    </lineage>
</organism>
<accession>A0A1H9HN24</accession>
<evidence type="ECO:0000313" key="2">
    <source>
        <dbReference type="Proteomes" id="UP000199647"/>
    </source>
</evidence>
<sequence>MLRTLSFVLALSAAIGGGYTLLDQGSIASAAGATPSQTDDASRGASGLRVLASDTVSVGKQNREIRDVTPKGFTSYSDGGRVKVLDPKVVSAQ</sequence>
<keyword evidence="2" id="KW-1185">Reference proteome</keyword>
<name>A0A1H9HN24_9HYPH</name>
<dbReference type="AlphaFoldDB" id="A0A1H9HN24"/>
<protein>
    <submittedName>
        <fullName evidence="1">Uncharacterized protein</fullName>
    </submittedName>
</protein>
<dbReference type="EMBL" id="FOFG01000006">
    <property type="protein sequence ID" value="SEQ63741.1"/>
    <property type="molecule type" value="Genomic_DNA"/>
</dbReference>
<dbReference type="Proteomes" id="UP000199647">
    <property type="component" value="Unassembled WGS sequence"/>
</dbReference>
<evidence type="ECO:0000313" key="1">
    <source>
        <dbReference type="EMBL" id="SEQ63741.1"/>
    </source>
</evidence>
<reference evidence="1 2" key="1">
    <citation type="submission" date="2016-10" db="EMBL/GenBank/DDBJ databases">
        <authorList>
            <person name="de Groot N.N."/>
        </authorList>
    </citation>
    <scope>NUCLEOTIDE SEQUENCE [LARGE SCALE GENOMIC DNA]</scope>
    <source>
        <strain evidence="1 2">A52C2</strain>
    </source>
</reference>